<sequence>MVTACSYILIVASVIVFGYSLSLLLDNFGAMQKKVADYREMLSEFDEPLGNTRWVNSIQNVSLLLGYVSAAYFAGFAYWVLSLVTLKFTLSCLLSDRFHCLILNNQKTVSKSIYRWHKLDALSNVLICFFMLLAMVL</sequence>
<dbReference type="EMBL" id="PGEX01000001">
    <property type="protein sequence ID" value="PJJ42600.1"/>
    <property type="molecule type" value="Genomic_DNA"/>
</dbReference>
<name>A0A2M9AA85_9BACT</name>
<organism evidence="2 3">
    <name type="scientific">Hallerella succinigenes</name>
    <dbReference type="NCBI Taxonomy" id="1896222"/>
    <lineage>
        <taxon>Bacteria</taxon>
        <taxon>Pseudomonadati</taxon>
        <taxon>Fibrobacterota</taxon>
        <taxon>Fibrobacteria</taxon>
        <taxon>Fibrobacterales</taxon>
        <taxon>Fibrobacteraceae</taxon>
        <taxon>Hallerella</taxon>
    </lineage>
</organism>
<evidence type="ECO:0000256" key="1">
    <source>
        <dbReference type="SAM" id="Phobius"/>
    </source>
</evidence>
<dbReference type="OrthoDB" id="9955907at2"/>
<dbReference type="RefSeq" id="WP_100426448.1">
    <property type="nucleotide sequence ID" value="NZ_JAQXKX010000033.1"/>
</dbReference>
<proteinExistence type="predicted"/>
<keyword evidence="1" id="KW-0472">Membrane</keyword>
<dbReference type="AlphaFoldDB" id="A0A2M9AA85"/>
<keyword evidence="1" id="KW-0812">Transmembrane</keyword>
<evidence type="ECO:0000313" key="2">
    <source>
        <dbReference type="EMBL" id="PJJ42600.1"/>
    </source>
</evidence>
<evidence type="ECO:0000313" key="3">
    <source>
        <dbReference type="Proteomes" id="UP000231134"/>
    </source>
</evidence>
<keyword evidence="3" id="KW-1185">Reference proteome</keyword>
<protein>
    <submittedName>
        <fullName evidence="2">Uncharacterized protein</fullName>
    </submittedName>
</protein>
<keyword evidence="1" id="KW-1133">Transmembrane helix</keyword>
<reference evidence="2 3" key="1">
    <citation type="submission" date="2017-11" db="EMBL/GenBank/DDBJ databases">
        <title>Animal gut microbial communities from fecal samples from Wisconsin, USA.</title>
        <authorList>
            <person name="Neumann A."/>
        </authorList>
    </citation>
    <scope>NUCLEOTIDE SEQUENCE [LARGE SCALE GENOMIC DNA]</scope>
    <source>
        <strain evidence="2 3">UWS3</strain>
    </source>
</reference>
<gene>
    <name evidence="2" type="ORF">BGX16_2637</name>
</gene>
<dbReference type="Proteomes" id="UP000231134">
    <property type="component" value="Unassembled WGS sequence"/>
</dbReference>
<feature type="transmembrane region" description="Helical" evidence="1">
    <location>
        <begin position="119"/>
        <end position="136"/>
    </location>
</feature>
<accession>A0A2M9AA85</accession>
<feature type="transmembrane region" description="Helical" evidence="1">
    <location>
        <begin position="6"/>
        <end position="25"/>
    </location>
</feature>
<comment type="caution">
    <text evidence="2">The sequence shown here is derived from an EMBL/GenBank/DDBJ whole genome shotgun (WGS) entry which is preliminary data.</text>
</comment>